<evidence type="ECO:0000256" key="1">
    <source>
        <dbReference type="SAM" id="SignalP"/>
    </source>
</evidence>
<dbReference type="STRING" id="52838.A0A4S8IYU5"/>
<feature type="signal peptide" evidence="1">
    <location>
        <begin position="1"/>
        <end position="22"/>
    </location>
</feature>
<dbReference type="PANTHER" id="PTHR33649">
    <property type="entry name" value="PAR1 PROTEIN"/>
    <property type="match status" value="1"/>
</dbReference>
<dbReference type="EMBL" id="PYDT01000008">
    <property type="protein sequence ID" value="THU54111.1"/>
    <property type="molecule type" value="Genomic_DNA"/>
</dbReference>
<name>A0A4S8IYU5_MUSBA</name>
<sequence length="188" mass="20033">MASWSSISLALVIVFSMSKAQGAGVECERLEVSACAYAVSSSGMRCVLERNAGGAYTCATSEIDAEGFVDWVETDGCVAACGLDRRTVGISSDSLLDANFRRKLCSSECFRGCPNVVNLYFNLAAGEGVFLPTLCEAQRMNAHREMAEIRSSGAAAVMAYEWFGESPAYPPSDIPVDVFPPAESPITL</sequence>
<dbReference type="PANTHER" id="PTHR33649:SF2">
    <property type="entry name" value="PAR1 PROTEIN"/>
    <property type="match status" value="1"/>
</dbReference>
<dbReference type="Proteomes" id="UP000317650">
    <property type="component" value="Chromosome 10"/>
</dbReference>
<evidence type="ECO:0000313" key="2">
    <source>
        <dbReference type="EMBL" id="THU54111.1"/>
    </source>
</evidence>
<gene>
    <name evidence="2" type="ORF">C4D60_Mb10t21570</name>
</gene>
<evidence type="ECO:0008006" key="4">
    <source>
        <dbReference type="Google" id="ProtNLM"/>
    </source>
</evidence>
<dbReference type="InterPro" id="IPR009489">
    <property type="entry name" value="PAR1"/>
</dbReference>
<protein>
    <recommendedName>
        <fullName evidence="4">PAR1 protein</fullName>
    </recommendedName>
</protein>
<accession>A0A4S8IYU5</accession>
<evidence type="ECO:0000313" key="3">
    <source>
        <dbReference type="Proteomes" id="UP000317650"/>
    </source>
</evidence>
<keyword evidence="1" id="KW-0732">Signal</keyword>
<proteinExistence type="predicted"/>
<organism evidence="2 3">
    <name type="scientific">Musa balbisiana</name>
    <name type="common">Banana</name>
    <dbReference type="NCBI Taxonomy" id="52838"/>
    <lineage>
        <taxon>Eukaryota</taxon>
        <taxon>Viridiplantae</taxon>
        <taxon>Streptophyta</taxon>
        <taxon>Embryophyta</taxon>
        <taxon>Tracheophyta</taxon>
        <taxon>Spermatophyta</taxon>
        <taxon>Magnoliopsida</taxon>
        <taxon>Liliopsida</taxon>
        <taxon>Zingiberales</taxon>
        <taxon>Musaceae</taxon>
        <taxon>Musa</taxon>
    </lineage>
</organism>
<comment type="caution">
    <text evidence="2">The sequence shown here is derived from an EMBL/GenBank/DDBJ whole genome shotgun (WGS) entry which is preliminary data.</text>
</comment>
<keyword evidence="3" id="KW-1185">Reference proteome</keyword>
<reference evidence="2 3" key="1">
    <citation type="journal article" date="2019" name="Nat. Plants">
        <title>Genome sequencing of Musa balbisiana reveals subgenome evolution and function divergence in polyploid bananas.</title>
        <authorList>
            <person name="Yao X."/>
        </authorList>
    </citation>
    <scope>NUCLEOTIDE SEQUENCE [LARGE SCALE GENOMIC DNA]</scope>
    <source>
        <strain evidence="3">cv. DH-PKW</strain>
        <tissue evidence="2">Leaves</tissue>
    </source>
</reference>
<dbReference type="Pfam" id="PF06521">
    <property type="entry name" value="PAR1"/>
    <property type="match status" value="1"/>
</dbReference>
<feature type="chain" id="PRO_5020649385" description="PAR1 protein" evidence="1">
    <location>
        <begin position="23"/>
        <end position="188"/>
    </location>
</feature>
<dbReference type="AlphaFoldDB" id="A0A4S8IYU5"/>